<comment type="subcellular location">
    <subcellularLocation>
        <location evidence="2 20">Nucleus</location>
    </subcellularLocation>
</comment>
<dbReference type="Gene3D" id="3.30.40.10">
    <property type="entry name" value="Zinc/RING finger domain, C3HC4 (zinc finger)"/>
    <property type="match status" value="1"/>
</dbReference>
<evidence type="ECO:0000259" key="23">
    <source>
        <dbReference type="PROSITE" id="PS50800"/>
    </source>
</evidence>
<comment type="caution">
    <text evidence="25">The sequence shown here is derived from an EMBL/GenBank/DDBJ whole genome shotgun (WGS) entry which is preliminary data.</text>
</comment>
<dbReference type="PROSITE" id="PS00518">
    <property type="entry name" value="ZF_RING_1"/>
    <property type="match status" value="1"/>
</dbReference>
<evidence type="ECO:0000256" key="17">
    <source>
        <dbReference type="ARBA" id="ARBA00066140"/>
    </source>
</evidence>
<evidence type="ECO:0000256" key="18">
    <source>
        <dbReference type="PROSITE-ProRule" id="PRU00175"/>
    </source>
</evidence>
<dbReference type="GO" id="GO:0006513">
    <property type="term" value="P:protein monoubiquitination"/>
    <property type="evidence" value="ECO:0007669"/>
    <property type="project" value="InterPro"/>
</dbReference>
<keyword evidence="14 19" id="KW-0234">DNA repair</keyword>
<feature type="domain" description="UBZ4-type" evidence="24">
    <location>
        <begin position="189"/>
        <end position="216"/>
    </location>
</feature>
<dbReference type="EMBL" id="JAKLMC020000047">
    <property type="protein sequence ID" value="KAK5948477.1"/>
    <property type="molecule type" value="Genomic_DNA"/>
</dbReference>
<dbReference type="InterPro" id="IPR017907">
    <property type="entry name" value="Znf_RING_CS"/>
</dbReference>
<organism evidence="25 26">
    <name type="scientific">Knufia fluminis</name>
    <dbReference type="NCBI Taxonomy" id="191047"/>
    <lineage>
        <taxon>Eukaryota</taxon>
        <taxon>Fungi</taxon>
        <taxon>Dikarya</taxon>
        <taxon>Ascomycota</taxon>
        <taxon>Pezizomycotina</taxon>
        <taxon>Eurotiomycetes</taxon>
        <taxon>Chaetothyriomycetidae</taxon>
        <taxon>Chaetothyriales</taxon>
        <taxon>Trichomeriaceae</taxon>
        <taxon>Knufia</taxon>
    </lineage>
</organism>
<dbReference type="FunFam" id="3.30.40.10:FF:000172">
    <property type="entry name" value="E3 ubiquitin-protein ligase RAD18"/>
    <property type="match status" value="1"/>
</dbReference>
<dbReference type="NCBIfam" id="TIGR00599">
    <property type="entry name" value="rad18"/>
    <property type="match status" value="1"/>
</dbReference>
<feature type="compositionally biased region" description="Low complexity" evidence="21">
    <location>
        <begin position="430"/>
        <end position="439"/>
    </location>
</feature>
<evidence type="ECO:0000256" key="9">
    <source>
        <dbReference type="ARBA" id="ARBA00022763"/>
    </source>
</evidence>
<evidence type="ECO:0000256" key="10">
    <source>
        <dbReference type="ARBA" id="ARBA00022771"/>
    </source>
</evidence>
<dbReference type="InterPro" id="IPR004580">
    <property type="entry name" value="Rad18_fungi"/>
</dbReference>
<dbReference type="PROSITE" id="PS50800">
    <property type="entry name" value="SAP"/>
    <property type="match status" value="1"/>
</dbReference>
<keyword evidence="7 20" id="KW-0808">Transferase</keyword>
<keyword evidence="25" id="KW-0012">Acyltransferase</keyword>
<evidence type="ECO:0000256" key="8">
    <source>
        <dbReference type="ARBA" id="ARBA00022723"/>
    </source>
</evidence>
<evidence type="ECO:0000259" key="24">
    <source>
        <dbReference type="PROSITE" id="PS51908"/>
    </source>
</evidence>
<gene>
    <name evidence="25" type="primary">RAD18</name>
    <name evidence="25" type="ORF">OHC33_010511</name>
</gene>
<evidence type="ECO:0000256" key="5">
    <source>
        <dbReference type="ARBA" id="ARBA00012483"/>
    </source>
</evidence>
<dbReference type="GO" id="GO:0005634">
    <property type="term" value="C:nucleus"/>
    <property type="evidence" value="ECO:0007669"/>
    <property type="project" value="UniProtKB-SubCell"/>
</dbReference>
<evidence type="ECO:0000256" key="2">
    <source>
        <dbReference type="ARBA" id="ARBA00004123"/>
    </source>
</evidence>
<keyword evidence="13 20" id="KW-0238">DNA-binding</keyword>
<evidence type="ECO:0000256" key="3">
    <source>
        <dbReference type="ARBA" id="ARBA00004906"/>
    </source>
</evidence>
<dbReference type="GO" id="GO:0008270">
    <property type="term" value="F:zinc ion binding"/>
    <property type="evidence" value="ECO:0007669"/>
    <property type="project" value="UniProtKB-KW"/>
</dbReference>
<dbReference type="CDD" id="cd16529">
    <property type="entry name" value="RING-HC_RAD18"/>
    <property type="match status" value="1"/>
</dbReference>
<dbReference type="PROSITE" id="PS50089">
    <property type="entry name" value="ZF_RING_2"/>
    <property type="match status" value="1"/>
</dbReference>
<comment type="function">
    <text evidence="16 20">E3 RING-finger protein, member of the UBC2/RAD6 epistasis group. Associates to the E2 ubiquitin conjugating enzyme UBC2/RAD6 to form the UBC2-RAD18 ubiquitin ligase complex involved in postreplicative repair (PRR) of damaged DNA.</text>
</comment>
<evidence type="ECO:0000256" key="7">
    <source>
        <dbReference type="ARBA" id="ARBA00022679"/>
    </source>
</evidence>
<dbReference type="Proteomes" id="UP001316803">
    <property type="component" value="Unassembled WGS sequence"/>
</dbReference>
<evidence type="ECO:0000256" key="21">
    <source>
        <dbReference type="SAM" id="MobiDB-lite"/>
    </source>
</evidence>
<dbReference type="Gene3D" id="3.30.160.60">
    <property type="entry name" value="Classic Zinc Finger"/>
    <property type="match status" value="1"/>
</dbReference>
<dbReference type="PANTHER" id="PTHR14134:SF2">
    <property type="entry name" value="E3 UBIQUITIN-PROTEIN LIGASE RAD18"/>
    <property type="match status" value="1"/>
</dbReference>
<evidence type="ECO:0000256" key="4">
    <source>
        <dbReference type="ARBA" id="ARBA00009506"/>
    </source>
</evidence>
<evidence type="ECO:0000256" key="14">
    <source>
        <dbReference type="ARBA" id="ARBA00023204"/>
    </source>
</evidence>
<keyword evidence="15 20" id="KW-0539">Nucleus</keyword>
<evidence type="ECO:0000259" key="22">
    <source>
        <dbReference type="PROSITE" id="PS50089"/>
    </source>
</evidence>
<dbReference type="SUPFAM" id="SSF57850">
    <property type="entry name" value="RING/U-box"/>
    <property type="match status" value="1"/>
</dbReference>
<comment type="catalytic activity">
    <reaction evidence="1 20">
        <text>S-ubiquitinyl-[E2 ubiquitin-conjugating enzyme]-L-cysteine + [acceptor protein]-L-lysine = [E2 ubiquitin-conjugating enzyme]-L-cysteine + N(6)-ubiquitinyl-[acceptor protein]-L-lysine.</text>
        <dbReference type="EC" id="2.3.2.27"/>
    </reaction>
</comment>
<keyword evidence="8 20" id="KW-0479">Metal-binding</keyword>
<keyword evidence="10 18" id="KW-0863">Zinc-finger</keyword>
<evidence type="ECO:0000256" key="19">
    <source>
        <dbReference type="PROSITE-ProRule" id="PRU01256"/>
    </source>
</evidence>
<dbReference type="EC" id="2.3.2.27" evidence="5 20"/>
<dbReference type="SMART" id="SM00513">
    <property type="entry name" value="SAP"/>
    <property type="match status" value="1"/>
</dbReference>
<dbReference type="PROSITE" id="PS51908">
    <property type="entry name" value="ZF_UBZ4"/>
    <property type="match status" value="1"/>
</dbReference>
<sequence length="477" mass="52970">MSGLDEVADSTDWLNTPLSGLAPLESGLRCQVCKDFFTTPMITSCSHTFCSLCIRRYLSQEGKCPACREPDQEMKLRRNWTVEELVAHFTQSREAILAYAREPPAQQESHESERPKKRRKIEPTSNGTGRSTRSQSRKQAASASQEPTSTQEEVADSEEEGSVHQDERVASKQSQKQSPAVNSDPHDGLVACPSCHRRLKETVINTHLDRCLAGLPTSPEPPSTAQVQPASNGTASLAFAQRTKSPTVVAQKDRLPSINYALYTEASLRKKLKELGIPNHGNKELMRKRHIEWMNLWNANCDSSRPKPKRDLLRELDTWERTLGRQIERNTTTSSGVMVKDFDRDGWVKTQKGEFDDLIKKAREKRKAATASEDTIDEEDTKMTDGTVGDASDIATQPHPPTQQEAGSDEGRTAATTSINGEPPPHEEVAFFPPAEEAPGTPQKTELPIDLTSSPAAGMQEHDSQRTPGKQRSKFFV</sequence>
<evidence type="ECO:0000256" key="13">
    <source>
        <dbReference type="ARBA" id="ARBA00023125"/>
    </source>
</evidence>
<proteinExistence type="inferred from homology"/>
<evidence type="ECO:0000256" key="20">
    <source>
        <dbReference type="RuleBase" id="RU368093"/>
    </source>
</evidence>
<dbReference type="GO" id="GO:0097505">
    <property type="term" value="C:Rad6-Rad18 complex"/>
    <property type="evidence" value="ECO:0007669"/>
    <property type="project" value="TreeGrafter"/>
</dbReference>
<dbReference type="InterPro" id="IPR003034">
    <property type="entry name" value="SAP_dom"/>
</dbReference>
<accession>A0AAN8EE62</accession>
<evidence type="ECO:0000313" key="26">
    <source>
        <dbReference type="Proteomes" id="UP001316803"/>
    </source>
</evidence>
<keyword evidence="11 20" id="KW-0833">Ubl conjugation pathway</keyword>
<keyword evidence="9 19" id="KW-0227">DNA damage</keyword>
<dbReference type="InterPro" id="IPR006642">
    <property type="entry name" value="Rad18_UBZ4"/>
</dbReference>
<protein>
    <recommendedName>
        <fullName evidence="6 20">Postreplication repair E3 ubiquitin-protein ligase RAD18</fullName>
        <ecNumber evidence="5 20">2.3.2.27</ecNumber>
    </recommendedName>
    <alternativeName>
        <fullName evidence="20">RING-type E3 ubiquitin transferase RAD18</fullName>
    </alternativeName>
</protein>
<dbReference type="GO" id="GO:0061630">
    <property type="term" value="F:ubiquitin protein ligase activity"/>
    <property type="evidence" value="ECO:0007669"/>
    <property type="project" value="UniProtKB-UniRule"/>
</dbReference>
<reference evidence="25 26" key="1">
    <citation type="submission" date="2022-12" db="EMBL/GenBank/DDBJ databases">
        <title>Genomic features and morphological characterization of a novel Knufia sp. strain isolated from spacecraft assembly facility.</title>
        <authorList>
            <person name="Teixeira M."/>
            <person name="Chander A.M."/>
            <person name="Stajich J.E."/>
            <person name="Venkateswaran K."/>
        </authorList>
    </citation>
    <scope>NUCLEOTIDE SEQUENCE [LARGE SCALE GENOMIC DNA]</scope>
    <source>
        <strain evidence="25 26">FJI-L2-BK-P2</strain>
    </source>
</reference>
<evidence type="ECO:0000256" key="1">
    <source>
        <dbReference type="ARBA" id="ARBA00000900"/>
    </source>
</evidence>
<dbReference type="AlphaFoldDB" id="A0AAN8EE62"/>
<feature type="compositionally biased region" description="Basic and acidic residues" evidence="21">
    <location>
        <begin position="161"/>
        <end position="170"/>
    </location>
</feature>
<dbReference type="PANTHER" id="PTHR14134">
    <property type="entry name" value="E3 UBIQUITIN-PROTEIN LIGASE RAD18"/>
    <property type="match status" value="1"/>
</dbReference>
<dbReference type="Pfam" id="PF13923">
    <property type="entry name" value="zf-C3HC4_2"/>
    <property type="match status" value="1"/>
</dbReference>
<keyword evidence="26" id="KW-1185">Reference proteome</keyword>
<feature type="compositionally biased region" description="Polar residues" evidence="21">
    <location>
        <begin position="171"/>
        <end position="181"/>
    </location>
</feature>
<feature type="domain" description="RING-type" evidence="22">
    <location>
        <begin position="30"/>
        <end position="68"/>
    </location>
</feature>
<keyword evidence="12 20" id="KW-0862">Zinc</keyword>
<comment type="pathway">
    <text evidence="3 20">Protein modification; protein ubiquitination.</text>
</comment>
<dbReference type="SMART" id="SM00734">
    <property type="entry name" value="ZnF_Rad18"/>
    <property type="match status" value="1"/>
</dbReference>
<dbReference type="InterPro" id="IPR001841">
    <property type="entry name" value="Znf_RING"/>
</dbReference>
<dbReference type="SMART" id="SM00184">
    <property type="entry name" value="RING"/>
    <property type="match status" value="1"/>
</dbReference>
<dbReference type="GO" id="GO:0003697">
    <property type="term" value="F:single-stranded DNA binding"/>
    <property type="evidence" value="ECO:0007669"/>
    <property type="project" value="UniProtKB-UniRule"/>
</dbReference>
<evidence type="ECO:0000256" key="16">
    <source>
        <dbReference type="ARBA" id="ARBA00054102"/>
    </source>
</evidence>
<dbReference type="InterPro" id="IPR039577">
    <property type="entry name" value="Rad18"/>
</dbReference>
<evidence type="ECO:0000256" key="15">
    <source>
        <dbReference type="ARBA" id="ARBA00023242"/>
    </source>
</evidence>
<evidence type="ECO:0000313" key="25">
    <source>
        <dbReference type="EMBL" id="KAK5948477.1"/>
    </source>
</evidence>
<evidence type="ECO:0000256" key="11">
    <source>
        <dbReference type="ARBA" id="ARBA00022786"/>
    </source>
</evidence>
<evidence type="ECO:0000256" key="6">
    <source>
        <dbReference type="ARBA" id="ARBA00015551"/>
    </source>
</evidence>
<comment type="similarity">
    <text evidence="4 20">Belongs to the RAD18 family.</text>
</comment>
<evidence type="ECO:0000256" key="12">
    <source>
        <dbReference type="ARBA" id="ARBA00022833"/>
    </source>
</evidence>
<feature type="region of interest" description="Disordered" evidence="21">
    <location>
        <begin position="101"/>
        <end position="188"/>
    </location>
</feature>
<feature type="domain" description="SAP" evidence="23">
    <location>
        <begin position="260"/>
        <end position="294"/>
    </location>
</feature>
<name>A0AAN8EE62_9EURO</name>
<feature type="compositionally biased region" description="Low complexity" evidence="21">
    <location>
        <begin position="130"/>
        <end position="145"/>
    </location>
</feature>
<dbReference type="InterPro" id="IPR013083">
    <property type="entry name" value="Znf_RING/FYVE/PHD"/>
</dbReference>
<comment type="subunit">
    <text evidence="17 20">Interacts with E2 UBC2, forming a complex with ubiquitin ligase activity.</text>
</comment>
<dbReference type="GO" id="GO:0006281">
    <property type="term" value="P:DNA repair"/>
    <property type="evidence" value="ECO:0007669"/>
    <property type="project" value="UniProtKB-KW"/>
</dbReference>
<dbReference type="GO" id="GO:0006301">
    <property type="term" value="P:DNA damage tolerance"/>
    <property type="evidence" value="ECO:0007669"/>
    <property type="project" value="InterPro"/>
</dbReference>
<feature type="region of interest" description="Disordered" evidence="21">
    <location>
        <begin position="362"/>
        <end position="477"/>
    </location>
</feature>